<comment type="caution">
    <text evidence="1">The sequence shown here is derived from an EMBL/GenBank/DDBJ whole genome shotgun (WGS) entry which is preliminary data.</text>
</comment>
<organism evidence="1 2">
    <name type="scientific">Medicago truncatula</name>
    <name type="common">Barrel medic</name>
    <name type="synonym">Medicago tribuloides</name>
    <dbReference type="NCBI Taxonomy" id="3880"/>
    <lineage>
        <taxon>Eukaryota</taxon>
        <taxon>Viridiplantae</taxon>
        <taxon>Streptophyta</taxon>
        <taxon>Embryophyta</taxon>
        <taxon>Tracheophyta</taxon>
        <taxon>Spermatophyta</taxon>
        <taxon>Magnoliopsida</taxon>
        <taxon>eudicotyledons</taxon>
        <taxon>Gunneridae</taxon>
        <taxon>Pentapetalae</taxon>
        <taxon>rosids</taxon>
        <taxon>fabids</taxon>
        <taxon>Fabales</taxon>
        <taxon>Fabaceae</taxon>
        <taxon>Papilionoideae</taxon>
        <taxon>50 kb inversion clade</taxon>
        <taxon>NPAAA clade</taxon>
        <taxon>Hologalegina</taxon>
        <taxon>IRL clade</taxon>
        <taxon>Trifolieae</taxon>
        <taxon>Medicago</taxon>
    </lineage>
</organism>
<dbReference type="Gramene" id="rna9808">
    <property type="protein sequence ID" value="RHN73913.1"/>
    <property type="gene ID" value="gene9808"/>
</dbReference>
<proteinExistence type="predicted"/>
<sequence length="187" mass="21990">MCMTKPYMFLSCIVPGPSNPTDSIDVFLESLVDDLRRLWVGEVTYDIAKKENFTLRAALMWTINDFPAYGMLSGWSTHGRLACPHCMKDTKAFYLINGRKNSWFDCHRCFTPDDHEFRRKRNQFRKDTIEKDGPPPKITSNEIFRRFSALWRFPDVGQRVRYEGYGVEHNWTKRSIFLDLPSGKTIY</sequence>
<dbReference type="EMBL" id="PSQE01000002">
    <property type="protein sequence ID" value="RHN73913.1"/>
    <property type="molecule type" value="Genomic_DNA"/>
</dbReference>
<gene>
    <name evidence="1" type="ORF">MtrunA17_Chr2g0303761</name>
</gene>
<reference evidence="2" key="1">
    <citation type="journal article" date="2018" name="Nat. Plants">
        <title>Whole-genome landscape of Medicago truncatula symbiotic genes.</title>
        <authorList>
            <person name="Pecrix Y."/>
            <person name="Staton S.E."/>
            <person name="Sallet E."/>
            <person name="Lelandais-Briere C."/>
            <person name="Moreau S."/>
            <person name="Carrere S."/>
            <person name="Blein T."/>
            <person name="Jardinaud M.F."/>
            <person name="Latrasse D."/>
            <person name="Zouine M."/>
            <person name="Zahm M."/>
            <person name="Kreplak J."/>
            <person name="Mayjonade B."/>
            <person name="Satge C."/>
            <person name="Perez M."/>
            <person name="Cauet S."/>
            <person name="Marande W."/>
            <person name="Chantry-Darmon C."/>
            <person name="Lopez-Roques C."/>
            <person name="Bouchez O."/>
            <person name="Berard A."/>
            <person name="Debelle F."/>
            <person name="Munos S."/>
            <person name="Bendahmane A."/>
            <person name="Berges H."/>
            <person name="Niebel A."/>
            <person name="Buitink J."/>
            <person name="Frugier F."/>
            <person name="Benhamed M."/>
            <person name="Crespi M."/>
            <person name="Gouzy J."/>
            <person name="Gamas P."/>
        </authorList>
    </citation>
    <scope>NUCLEOTIDE SEQUENCE [LARGE SCALE GENOMIC DNA]</scope>
    <source>
        <strain evidence="2">cv. Jemalong A17</strain>
    </source>
</reference>
<dbReference type="PANTHER" id="PTHR10775">
    <property type="entry name" value="OS08G0208400 PROTEIN"/>
    <property type="match status" value="1"/>
</dbReference>
<name>A0A396JC74_MEDTR</name>
<dbReference type="Proteomes" id="UP000265566">
    <property type="component" value="Chromosome 2"/>
</dbReference>
<dbReference type="Pfam" id="PF02992">
    <property type="entry name" value="Transposase_21"/>
    <property type="match status" value="1"/>
</dbReference>
<dbReference type="PANTHER" id="PTHR10775:SF166">
    <property type="entry name" value="OS04G0146034 PROTEIN"/>
    <property type="match status" value="1"/>
</dbReference>
<evidence type="ECO:0000313" key="1">
    <source>
        <dbReference type="EMBL" id="RHN73913.1"/>
    </source>
</evidence>
<evidence type="ECO:0000313" key="2">
    <source>
        <dbReference type="Proteomes" id="UP000265566"/>
    </source>
</evidence>
<dbReference type="AlphaFoldDB" id="A0A396JC74"/>
<dbReference type="InterPro" id="IPR004242">
    <property type="entry name" value="Transposase_21"/>
</dbReference>
<accession>A0A396JC74</accession>
<protein>
    <submittedName>
        <fullName evidence="1">Uncharacterized protein</fullName>
    </submittedName>
</protein>